<evidence type="ECO:0000256" key="8">
    <source>
        <dbReference type="RuleBase" id="RU371123"/>
    </source>
</evidence>
<dbReference type="Gene3D" id="1.20.120.310">
    <property type="entry name" value="ERV/ALR sulfhydryl oxidase domain"/>
    <property type="match status" value="1"/>
</dbReference>
<keyword evidence="7" id="KW-0325">Glycoprotein</keyword>
<dbReference type="GO" id="GO:0016971">
    <property type="term" value="F:flavin-dependent sulfhydryl oxidase activity"/>
    <property type="evidence" value="ECO:0007669"/>
    <property type="project" value="InterPro"/>
</dbReference>
<accession>A0A183UA29</accession>
<protein>
    <recommendedName>
        <fullName evidence="8">Sulfhydryl oxidase</fullName>
        <ecNumber evidence="8">1.8.3.2</ecNumber>
    </recommendedName>
</protein>
<feature type="domain" description="ERV/ALR sulfhydryl oxidase" evidence="10">
    <location>
        <begin position="434"/>
        <end position="557"/>
    </location>
</feature>
<organism evidence="13 14">
    <name type="scientific">Toxocara canis</name>
    <name type="common">Canine roundworm</name>
    <dbReference type="NCBI Taxonomy" id="6265"/>
    <lineage>
        <taxon>Eukaryota</taxon>
        <taxon>Metazoa</taxon>
        <taxon>Ecdysozoa</taxon>
        <taxon>Nematoda</taxon>
        <taxon>Chromadorea</taxon>
        <taxon>Rhabditida</taxon>
        <taxon>Spirurina</taxon>
        <taxon>Ascaridomorpha</taxon>
        <taxon>Ascaridoidea</taxon>
        <taxon>Toxocaridae</taxon>
        <taxon>Toxocara</taxon>
    </lineage>
</organism>
<dbReference type="PANTHER" id="PTHR22897">
    <property type="entry name" value="QUIESCIN Q6-RELATED SULFHYDRYL OXIDASE"/>
    <property type="match status" value="1"/>
</dbReference>
<dbReference type="PANTHER" id="PTHR22897:SF8">
    <property type="entry name" value="SULFHYDRYL OXIDASE"/>
    <property type="match status" value="1"/>
</dbReference>
<evidence type="ECO:0000313" key="12">
    <source>
        <dbReference type="EMBL" id="VDM36450.1"/>
    </source>
</evidence>
<dbReference type="PROSITE" id="PS51352">
    <property type="entry name" value="THIOREDOXIN_2"/>
    <property type="match status" value="1"/>
</dbReference>
<feature type="chain" id="PRO_5044553048" description="Sulfhydryl oxidase" evidence="9">
    <location>
        <begin position="18"/>
        <end position="597"/>
    </location>
</feature>
<dbReference type="EMBL" id="UYWY01019349">
    <property type="protein sequence ID" value="VDM36450.1"/>
    <property type="molecule type" value="Genomic_DNA"/>
</dbReference>
<evidence type="ECO:0000256" key="3">
    <source>
        <dbReference type="ARBA" id="ARBA00022729"/>
    </source>
</evidence>
<dbReference type="GO" id="GO:0000139">
    <property type="term" value="C:Golgi membrane"/>
    <property type="evidence" value="ECO:0007669"/>
    <property type="project" value="TreeGrafter"/>
</dbReference>
<dbReference type="GO" id="GO:0006457">
    <property type="term" value="P:protein folding"/>
    <property type="evidence" value="ECO:0007669"/>
    <property type="project" value="TreeGrafter"/>
</dbReference>
<dbReference type="GO" id="GO:0005615">
    <property type="term" value="C:extracellular space"/>
    <property type="evidence" value="ECO:0007669"/>
    <property type="project" value="TreeGrafter"/>
</dbReference>
<dbReference type="Pfam" id="PF00085">
    <property type="entry name" value="Thioredoxin"/>
    <property type="match status" value="1"/>
</dbReference>
<comment type="catalytic activity">
    <reaction evidence="8">
        <text>2 R'C(R)SH + O2 = R'C(R)S-S(R)CR' + H2O2</text>
        <dbReference type="Rhea" id="RHEA:17357"/>
        <dbReference type="ChEBI" id="CHEBI:15379"/>
        <dbReference type="ChEBI" id="CHEBI:16240"/>
        <dbReference type="ChEBI" id="CHEBI:16520"/>
        <dbReference type="ChEBI" id="CHEBI:17412"/>
        <dbReference type="EC" id="1.8.3.2"/>
    </reaction>
</comment>
<reference evidence="14" key="1">
    <citation type="submission" date="2016-06" db="UniProtKB">
        <authorList>
            <consortium name="WormBaseParasite"/>
        </authorList>
    </citation>
    <scope>IDENTIFICATION</scope>
</reference>
<feature type="signal peptide" evidence="9">
    <location>
        <begin position="1"/>
        <end position="17"/>
    </location>
</feature>
<keyword evidence="2 8" id="KW-0285">Flavoprotein</keyword>
<dbReference type="FunFam" id="1.20.120.310:FF:000005">
    <property type="entry name" value="Sulfhydryl oxidase"/>
    <property type="match status" value="1"/>
</dbReference>
<dbReference type="SUPFAM" id="SSF69000">
    <property type="entry name" value="FAD-dependent thiol oxidase"/>
    <property type="match status" value="1"/>
</dbReference>
<dbReference type="EC" id="1.8.3.2" evidence="8"/>
<dbReference type="Proteomes" id="UP000050794">
    <property type="component" value="Unassembled WGS sequence"/>
</dbReference>
<keyword evidence="13" id="KW-1185">Reference proteome</keyword>
<dbReference type="PROSITE" id="PS00194">
    <property type="entry name" value="THIOREDOXIN_1"/>
    <property type="match status" value="1"/>
</dbReference>
<dbReference type="InterPro" id="IPR036774">
    <property type="entry name" value="ERV/ALR_sulphydryl_oxid_sf"/>
</dbReference>
<feature type="domain" description="Thioredoxin" evidence="11">
    <location>
        <begin position="20"/>
        <end position="156"/>
    </location>
</feature>
<dbReference type="InterPro" id="IPR042568">
    <property type="entry name" value="QSOX_FAD-bd_sf"/>
</dbReference>
<evidence type="ECO:0000259" key="11">
    <source>
        <dbReference type="PROSITE" id="PS51352"/>
    </source>
</evidence>
<dbReference type="InterPro" id="IPR039798">
    <property type="entry name" value="Sulfhydryl_oxidase"/>
</dbReference>
<dbReference type="InterPro" id="IPR017905">
    <property type="entry name" value="ERV/ALR_sulphydryl_oxidase"/>
</dbReference>
<gene>
    <name evidence="12" type="ORF">TCNE_LOCUS5349</name>
</gene>
<reference evidence="12 13" key="2">
    <citation type="submission" date="2018-11" db="EMBL/GenBank/DDBJ databases">
        <authorList>
            <consortium name="Pathogen Informatics"/>
        </authorList>
    </citation>
    <scope>NUCLEOTIDE SEQUENCE [LARGE SCALE GENOMIC DNA]</scope>
</reference>
<evidence type="ECO:0000256" key="2">
    <source>
        <dbReference type="ARBA" id="ARBA00022630"/>
    </source>
</evidence>
<keyword evidence="4 8" id="KW-0274">FAD</keyword>
<keyword evidence="3 9" id="KW-0732">Signal</keyword>
<evidence type="ECO:0000256" key="6">
    <source>
        <dbReference type="ARBA" id="ARBA00023157"/>
    </source>
</evidence>
<evidence type="ECO:0000256" key="5">
    <source>
        <dbReference type="ARBA" id="ARBA00023002"/>
    </source>
</evidence>
<proteinExistence type="predicted"/>
<evidence type="ECO:0000256" key="4">
    <source>
        <dbReference type="ARBA" id="ARBA00022827"/>
    </source>
</evidence>
<comment type="cofactor">
    <cofactor evidence="1 8">
        <name>FAD</name>
        <dbReference type="ChEBI" id="CHEBI:57692"/>
    </cofactor>
</comment>
<dbReference type="PROSITE" id="PS51324">
    <property type="entry name" value="ERV_ALR"/>
    <property type="match status" value="1"/>
</dbReference>
<keyword evidence="6" id="KW-1015">Disulfide bond</keyword>
<dbReference type="GO" id="GO:0003756">
    <property type="term" value="F:protein disulfide isomerase activity"/>
    <property type="evidence" value="ECO:0007669"/>
    <property type="project" value="TreeGrafter"/>
</dbReference>
<dbReference type="WBParaSite" id="TCNE_0000534901-mRNA-1">
    <property type="protein sequence ID" value="TCNE_0000534901-mRNA-1"/>
    <property type="gene ID" value="TCNE_0000534901"/>
</dbReference>
<dbReference type="FunFam" id="3.40.30.10:FF:000379">
    <property type="entry name" value="Sulfhydryl oxidase"/>
    <property type="match status" value="1"/>
</dbReference>
<evidence type="ECO:0000256" key="9">
    <source>
        <dbReference type="SAM" id="SignalP"/>
    </source>
</evidence>
<name>A0A183UA29_TOXCA</name>
<dbReference type="SUPFAM" id="SSF52833">
    <property type="entry name" value="Thioredoxin-like"/>
    <property type="match status" value="1"/>
</dbReference>
<evidence type="ECO:0000313" key="13">
    <source>
        <dbReference type="Proteomes" id="UP000050794"/>
    </source>
</evidence>
<evidence type="ECO:0000313" key="14">
    <source>
        <dbReference type="WBParaSite" id="TCNE_0000534901-mRNA-1"/>
    </source>
</evidence>
<dbReference type="InterPro" id="IPR017937">
    <property type="entry name" value="Thioredoxin_CS"/>
</dbReference>
<evidence type="ECO:0000256" key="1">
    <source>
        <dbReference type="ARBA" id="ARBA00001974"/>
    </source>
</evidence>
<dbReference type="Gene3D" id="3.40.30.10">
    <property type="entry name" value="Glutaredoxin"/>
    <property type="match status" value="2"/>
</dbReference>
<dbReference type="InterPro" id="IPR013766">
    <property type="entry name" value="Thioredoxin_domain"/>
</dbReference>
<evidence type="ECO:0000259" key="10">
    <source>
        <dbReference type="PROSITE" id="PS51324"/>
    </source>
</evidence>
<dbReference type="InterPro" id="IPR036249">
    <property type="entry name" value="Thioredoxin-like_sf"/>
</dbReference>
<evidence type="ECO:0000256" key="7">
    <source>
        <dbReference type="ARBA" id="ARBA00023180"/>
    </source>
</evidence>
<dbReference type="Pfam" id="PF04777">
    <property type="entry name" value="Evr1_Alr"/>
    <property type="match status" value="1"/>
</dbReference>
<keyword evidence="5 8" id="KW-0560">Oxidoreductase</keyword>
<dbReference type="AlphaFoldDB" id="A0A183UA29"/>
<sequence>MLISTLLVLLIVAVIYAEVARIGQPPHGVNPTLYSAKEDPIIQLDENTFNDTVFCHGDIHKCTAFVVEFYSDWCAHCRSYAPLYKSLAKDIQRWHKVVKVGAMNCADPLNEMTCRANGVLFFPFIKYYPRNTTNPLNASKLRPLQTLTEMRDQVTQAILGDYATNKFPDWPQFDFLGDVNTYGELWAGTPLSVSNMAIVFESGPESLIGAQLLLDLTKYSDRVTGRRCLKSHPLVDALHITDFPTMAVYKRGERGPAFTVELRRLLFSELEIFLDKNNQQTTKSFMTSNANRSSISCELYPEICRSRYYVSELDMLKAIRYALYREVARTGSSLNGANLTALYNLLSALAESFPRTTTLNSINETKLHRFQQTQPLRQSDLAIEVFKFLRDFLNERGLNSSIAIEEYQREFLRAEEHNNRPFPINEEWEHCKGSNPQFRGYTCGLWTTFHALTVQSYKDGHNGEDSNWRYHQLIKASYASYEPLPPLHAVRGWVDQFFGCRHCRDHFIRMTTRTFPMDSLVRKADDVFLYLWKAHNIVNARLKGRDTEDPEFRKYQFPAPFLCPFCSENGQFNETQTKQFLLDYYSAIMPFRKIQTD</sequence>
<dbReference type="Gene3D" id="1.20.120.1960">
    <property type="entry name" value="QSOX sulfhydryl oxidase domain"/>
    <property type="match status" value="1"/>
</dbReference>